<dbReference type="GO" id="GO:0000981">
    <property type="term" value="F:DNA-binding transcription factor activity, RNA polymerase II-specific"/>
    <property type="evidence" value="ECO:0007669"/>
    <property type="project" value="InterPro"/>
</dbReference>
<keyword evidence="3" id="KW-0805">Transcription regulation</keyword>
<dbReference type="InterPro" id="IPR046347">
    <property type="entry name" value="bZIP_sf"/>
</dbReference>
<dbReference type="SUPFAM" id="SSF57959">
    <property type="entry name" value="Leucine zipper domain"/>
    <property type="match status" value="1"/>
</dbReference>
<evidence type="ECO:0000256" key="6">
    <source>
        <dbReference type="ARBA" id="ARBA00023230"/>
    </source>
</evidence>
<dbReference type="GO" id="GO:0045944">
    <property type="term" value="P:positive regulation of transcription by RNA polymerase II"/>
    <property type="evidence" value="ECO:0007669"/>
    <property type="project" value="InterPro"/>
</dbReference>
<dbReference type="PANTHER" id="PTHR46714">
    <property type="entry name" value="TRANSCRIPTIONAL ACTIVATOR HAC1"/>
    <property type="match status" value="1"/>
</dbReference>
<evidence type="ECO:0000256" key="2">
    <source>
        <dbReference type="ARBA" id="ARBA00007163"/>
    </source>
</evidence>
<feature type="domain" description="BZIP" evidence="10">
    <location>
        <begin position="183"/>
        <end position="246"/>
    </location>
</feature>
<dbReference type="InterPro" id="IPR044280">
    <property type="entry name" value="Hac1/HY5"/>
</dbReference>
<comment type="similarity">
    <text evidence="2">Belongs to the bZIP family.</text>
</comment>
<dbReference type="PANTHER" id="PTHR46714:SF6">
    <property type="entry name" value="TRANSCRIPTIONAL ACTIVATOR HAC1"/>
    <property type="match status" value="1"/>
</dbReference>
<evidence type="ECO:0000256" key="7">
    <source>
        <dbReference type="ARBA" id="ARBA00023242"/>
    </source>
</evidence>
<keyword evidence="12" id="KW-1185">Reference proteome</keyword>
<dbReference type="PROSITE" id="PS50217">
    <property type="entry name" value="BZIP"/>
    <property type="match status" value="1"/>
</dbReference>
<keyword evidence="7" id="KW-0539">Nucleus</keyword>
<gene>
    <name evidence="11" type="ORF">HK099_003800</name>
</gene>
<dbReference type="PROSITE" id="PS00036">
    <property type="entry name" value="BZIP_BASIC"/>
    <property type="match status" value="1"/>
</dbReference>
<evidence type="ECO:0000259" key="10">
    <source>
        <dbReference type="PROSITE" id="PS50217"/>
    </source>
</evidence>
<evidence type="ECO:0000256" key="9">
    <source>
        <dbReference type="SAM" id="MobiDB-lite"/>
    </source>
</evidence>
<keyword evidence="8" id="KW-0175">Coiled coil</keyword>
<dbReference type="Gene3D" id="1.20.5.170">
    <property type="match status" value="1"/>
</dbReference>
<name>A0AAD5U2V4_9FUNG</name>
<organism evidence="11 12">
    <name type="scientific">Clydaea vesicula</name>
    <dbReference type="NCBI Taxonomy" id="447962"/>
    <lineage>
        <taxon>Eukaryota</taxon>
        <taxon>Fungi</taxon>
        <taxon>Fungi incertae sedis</taxon>
        <taxon>Chytridiomycota</taxon>
        <taxon>Chytridiomycota incertae sedis</taxon>
        <taxon>Chytridiomycetes</taxon>
        <taxon>Lobulomycetales</taxon>
        <taxon>Lobulomycetaceae</taxon>
        <taxon>Clydaea</taxon>
    </lineage>
</organism>
<dbReference type="EMBL" id="JADGJW010000254">
    <property type="protein sequence ID" value="KAJ3221062.1"/>
    <property type="molecule type" value="Genomic_DNA"/>
</dbReference>
<reference evidence="11" key="1">
    <citation type="submission" date="2020-05" db="EMBL/GenBank/DDBJ databases">
        <title>Phylogenomic resolution of chytrid fungi.</title>
        <authorList>
            <person name="Stajich J.E."/>
            <person name="Amses K."/>
            <person name="Simmons R."/>
            <person name="Seto K."/>
            <person name="Myers J."/>
            <person name="Bonds A."/>
            <person name="Quandt C.A."/>
            <person name="Barry K."/>
            <person name="Liu P."/>
            <person name="Grigoriev I."/>
            <person name="Longcore J.E."/>
            <person name="James T.Y."/>
        </authorList>
    </citation>
    <scope>NUCLEOTIDE SEQUENCE</scope>
    <source>
        <strain evidence="11">JEL0476</strain>
    </source>
</reference>
<dbReference type="GO" id="GO:0006986">
    <property type="term" value="P:response to unfolded protein"/>
    <property type="evidence" value="ECO:0007669"/>
    <property type="project" value="UniProtKB-KW"/>
</dbReference>
<dbReference type="AlphaFoldDB" id="A0AAD5U2V4"/>
<evidence type="ECO:0000256" key="5">
    <source>
        <dbReference type="ARBA" id="ARBA00023163"/>
    </source>
</evidence>
<dbReference type="GO" id="GO:0003677">
    <property type="term" value="F:DNA binding"/>
    <property type="evidence" value="ECO:0007669"/>
    <property type="project" value="UniProtKB-KW"/>
</dbReference>
<evidence type="ECO:0000256" key="4">
    <source>
        <dbReference type="ARBA" id="ARBA00023125"/>
    </source>
</evidence>
<evidence type="ECO:0000256" key="3">
    <source>
        <dbReference type="ARBA" id="ARBA00023015"/>
    </source>
</evidence>
<keyword evidence="5" id="KW-0804">Transcription</keyword>
<keyword evidence="4" id="KW-0238">DNA-binding</keyword>
<keyword evidence="6" id="KW-0834">Unfolded protein response</keyword>
<evidence type="ECO:0000313" key="11">
    <source>
        <dbReference type="EMBL" id="KAJ3221062.1"/>
    </source>
</evidence>
<accession>A0AAD5U2V4</accession>
<evidence type="ECO:0000256" key="1">
    <source>
        <dbReference type="ARBA" id="ARBA00004123"/>
    </source>
</evidence>
<dbReference type="GO" id="GO:0005634">
    <property type="term" value="C:nucleus"/>
    <property type="evidence" value="ECO:0007669"/>
    <property type="project" value="UniProtKB-SubCell"/>
</dbReference>
<sequence>MISNSAASTQPTDELDLLQLDPHFNQIFGDPFLPQRNLSYDNIDSFMLDEPIFASPNPNVPSSPESIFNSPPQQQLPNHFDLTAFNPNNASSLTNLMTTFTGNSMLPSLASLATNFSTSNLVSKLSNSNNFNLEINSTNSTDAVNSISSPLLMKFNNSNNINKKVEKKKKSDKRKKLTAEEREAKIQERILRNRQAAQESRDKKKEYVSNLEVTNENLSTQNVQLVELVKQSETQNQNLLSLVQSLSQELDRLKRNQSGLPPSPSPEAENLLGYGDVSSLTLPEPLNSTAHVIRNPAHSHRTAPYTLPSNNNYLSLIGSESSNKAGSCFVAVKKEPGLLTEIKTEPVSPPTSPESWTSLIERSPPPPSPSLINKEIASDAVITTLLTSLSFMALRPNSGLFARNLWSESEYGFKRNNWKKEKESLGISPRFHSILSPLKEERPLLRKRNRKNTEDLTGTLSNRRQTFYYLIALGELCKFLWKDDFKEQTAGWRYWRQRALDLRNIRDELCHNPSMSFGNPNNIYPLETDVRKNLTVLCVEKANALEELKIYLERDFLMGDTGGGNFFDKKKQVETIVGRDLRRRGLDKLIDNQEQEEKRNIIKFDSDLKTKRLKKKQREEGKKKTRI</sequence>
<dbReference type="Pfam" id="PF00170">
    <property type="entry name" value="bZIP_1"/>
    <property type="match status" value="1"/>
</dbReference>
<comment type="subcellular location">
    <subcellularLocation>
        <location evidence="1">Nucleus</location>
    </subcellularLocation>
</comment>
<dbReference type="Proteomes" id="UP001211065">
    <property type="component" value="Unassembled WGS sequence"/>
</dbReference>
<feature type="region of interest" description="Disordered" evidence="9">
    <location>
        <begin position="343"/>
        <end position="367"/>
    </location>
</feature>
<feature type="coiled-coil region" evidence="8">
    <location>
        <begin position="229"/>
        <end position="256"/>
    </location>
</feature>
<protein>
    <recommendedName>
        <fullName evidence="10">BZIP domain-containing protein</fullName>
    </recommendedName>
</protein>
<dbReference type="InterPro" id="IPR004827">
    <property type="entry name" value="bZIP"/>
</dbReference>
<evidence type="ECO:0000256" key="8">
    <source>
        <dbReference type="SAM" id="Coils"/>
    </source>
</evidence>
<dbReference type="SMART" id="SM00338">
    <property type="entry name" value="BRLZ"/>
    <property type="match status" value="1"/>
</dbReference>
<dbReference type="CDD" id="cd14686">
    <property type="entry name" value="bZIP"/>
    <property type="match status" value="1"/>
</dbReference>
<proteinExistence type="inferred from homology"/>
<comment type="caution">
    <text evidence="11">The sequence shown here is derived from an EMBL/GenBank/DDBJ whole genome shotgun (WGS) entry which is preliminary data.</text>
</comment>
<evidence type="ECO:0000313" key="12">
    <source>
        <dbReference type="Proteomes" id="UP001211065"/>
    </source>
</evidence>